<evidence type="ECO:0000256" key="1">
    <source>
        <dbReference type="SAM" id="MobiDB-lite"/>
    </source>
</evidence>
<evidence type="ECO:0000313" key="3">
    <source>
        <dbReference type="Proteomes" id="UP001168620"/>
    </source>
</evidence>
<comment type="caution">
    <text evidence="2">The sequence shown here is derived from an EMBL/GenBank/DDBJ whole genome shotgun (WGS) entry which is preliminary data.</text>
</comment>
<sequence length="369" mass="37920">MPRTLRRYAAVAGATGCLLLSGCSDPGAGTEPGEPARYTRSADAAPGSTPDTTTDATEPLAWEPVPGDAADTTTTNGRWTLAVDEDGTVATLAGPDGTTRTEVGGRERVAEALLDDAWAVVVVADRQETRPARAEVTELATGETWTVDGRSEVPTTTGGTWAMGAGRLVHATVTSEGSYCLAEVDLGTRASTLGWCAPERHGFNGARVTAGGAALMTFDDSRPSCRTLGRLEGARSTTLIPFADVPACQGWDALVLDDGSQVWSVVRDENRVETARFAARTPGGEVVDLGPGTSGTLVGCGGAAWFAQDPVRDGAPARLVRWVPGGGASTAYETDGGPAFLAAPRCGGSRITVTSLGEGGDEQVSAPVR</sequence>
<dbReference type="RefSeq" id="WP_300952500.1">
    <property type="nucleotide sequence ID" value="NZ_JAUHJQ010000003.1"/>
</dbReference>
<dbReference type="PROSITE" id="PS51257">
    <property type="entry name" value="PROKAR_LIPOPROTEIN"/>
    <property type="match status" value="1"/>
</dbReference>
<evidence type="ECO:0000313" key="2">
    <source>
        <dbReference type="EMBL" id="MDN4173392.1"/>
    </source>
</evidence>
<keyword evidence="3" id="KW-1185">Reference proteome</keyword>
<dbReference type="Proteomes" id="UP001168620">
    <property type="component" value="Unassembled WGS sequence"/>
</dbReference>
<accession>A0ABT8FFC9</accession>
<gene>
    <name evidence="2" type="ORF">QWY28_10590</name>
</gene>
<dbReference type="EMBL" id="JAUHJQ010000003">
    <property type="protein sequence ID" value="MDN4173392.1"/>
    <property type="molecule type" value="Genomic_DNA"/>
</dbReference>
<proteinExistence type="predicted"/>
<feature type="region of interest" description="Disordered" evidence="1">
    <location>
        <begin position="28"/>
        <end position="74"/>
    </location>
</feature>
<reference evidence="2" key="1">
    <citation type="submission" date="2023-06" db="EMBL/GenBank/DDBJ databases">
        <title>Draft genome sequence of Nocardioides sp. SOB77.</title>
        <authorList>
            <person name="Zhang G."/>
        </authorList>
    </citation>
    <scope>NUCLEOTIDE SEQUENCE</scope>
    <source>
        <strain evidence="2">SOB77</strain>
    </source>
</reference>
<name>A0ABT8FFC9_9ACTN</name>
<protein>
    <submittedName>
        <fullName evidence="2">Uncharacterized protein</fullName>
    </submittedName>
</protein>
<organism evidence="2 3">
    <name type="scientific">Nocardioides oceani</name>
    <dbReference type="NCBI Taxonomy" id="3058369"/>
    <lineage>
        <taxon>Bacteria</taxon>
        <taxon>Bacillati</taxon>
        <taxon>Actinomycetota</taxon>
        <taxon>Actinomycetes</taxon>
        <taxon>Propionibacteriales</taxon>
        <taxon>Nocardioidaceae</taxon>
        <taxon>Nocardioides</taxon>
    </lineage>
</organism>